<dbReference type="SMART" id="SM00646">
    <property type="entry name" value="Ami_3"/>
    <property type="match status" value="1"/>
</dbReference>
<accession>A0ABS4K3U5</accession>
<dbReference type="Gene3D" id="3.40.630.40">
    <property type="entry name" value="Zn-dependent exopeptidases"/>
    <property type="match status" value="1"/>
</dbReference>
<dbReference type="InterPro" id="IPR002508">
    <property type="entry name" value="MurNAc-LAA_cat"/>
</dbReference>
<evidence type="ECO:0000256" key="1">
    <source>
        <dbReference type="ARBA" id="ARBA00022801"/>
    </source>
</evidence>
<evidence type="ECO:0000313" key="4">
    <source>
        <dbReference type="Proteomes" id="UP001519308"/>
    </source>
</evidence>
<sequence length="285" mass="31673">MKIFLDFGHGGSETGAVSNGLVEKNMNLATGLACMEVLQQYDVEVRTSRTDDRYVGLSERANMANSWGADYFVSIHYNSGGGDGIEVIHSIYRGKGEALAKAIVNAVNRETGQNLRPTPTYSRTGSDGKDYYAVIRETNMDAIIVESGFIDSGDRVLFDTPEKQRNIGRAIAHGILDHLGISYQGGSNNSNNNTVEPKYYVETSYINPDVYVNGILGFFDDNGIKIQIKSDSKGAFIQTMHMDIDRCRAIAYTFTSRFDIMAYVWREDKVTNQYGNISYTPRTLV</sequence>
<reference evidence="3 4" key="1">
    <citation type="submission" date="2021-03" db="EMBL/GenBank/DDBJ databases">
        <title>Genomic Encyclopedia of Type Strains, Phase IV (KMG-IV): sequencing the most valuable type-strain genomes for metagenomic binning, comparative biology and taxonomic classification.</title>
        <authorList>
            <person name="Goeker M."/>
        </authorList>
    </citation>
    <scope>NUCLEOTIDE SEQUENCE [LARGE SCALE GENOMIC DNA]</scope>
    <source>
        <strain evidence="3 4">DSM 28650</strain>
    </source>
</reference>
<dbReference type="GO" id="GO:0008745">
    <property type="term" value="F:N-acetylmuramoyl-L-alanine amidase activity"/>
    <property type="evidence" value="ECO:0007669"/>
    <property type="project" value="UniProtKB-EC"/>
</dbReference>
<dbReference type="SUPFAM" id="SSF53187">
    <property type="entry name" value="Zn-dependent exopeptidases"/>
    <property type="match status" value="1"/>
</dbReference>
<keyword evidence="1 3" id="KW-0378">Hydrolase</keyword>
<dbReference type="InterPro" id="IPR050695">
    <property type="entry name" value="N-acetylmuramoyl_amidase_3"/>
</dbReference>
<dbReference type="CDD" id="cd02696">
    <property type="entry name" value="MurNAc-LAA"/>
    <property type="match status" value="1"/>
</dbReference>
<dbReference type="EMBL" id="JAGGLL010000006">
    <property type="protein sequence ID" value="MBP2021319.1"/>
    <property type="molecule type" value="Genomic_DNA"/>
</dbReference>
<organism evidence="3 4">
    <name type="scientific">Clostridium punense</name>
    <dbReference type="NCBI Taxonomy" id="1054297"/>
    <lineage>
        <taxon>Bacteria</taxon>
        <taxon>Bacillati</taxon>
        <taxon>Bacillota</taxon>
        <taxon>Clostridia</taxon>
        <taxon>Eubacteriales</taxon>
        <taxon>Clostridiaceae</taxon>
        <taxon>Clostridium</taxon>
    </lineage>
</organism>
<keyword evidence="4" id="KW-1185">Reference proteome</keyword>
<feature type="domain" description="MurNAc-LAA" evidence="2">
    <location>
        <begin position="61"/>
        <end position="176"/>
    </location>
</feature>
<dbReference type="RefSeq" id="WP_021283032.1">
    <property type="nucleotide sequence ID" value="NZ_JAGGLL010000006.1"/>
</dbReference>
<dbReference type="Pfam" id="PF01520">
    <property type="entry name" value="Amidase_3"/>
    <property type="match status" value="1"/>
</dbReference>
<dbReference type="PANTHER" id="PTHR30404:SF0">
    <property type="entry name" value="N-ACETYLMURAMOYL-L-ALANINE AMIDASE AMIC"/>
    <property type="match status" value="1"/>
</dbReference>
<evidence type="ECO:0000259" key="2">
    <source>
        <dbReference type="SMART" id="SM00646"/>
    </source>
</evidence>
<dbReference type="EC" id="3.5.1.28" evidence="3"/>
<evidence type="ECO:0000313" key="3">
    <source>
        <dbReference type="EMBL" id="MBP2021319.1"/>
    </source>
</evidence>
<protein>
    <submittedName>
        <fullName evidence="3">N-acetylmuramoyl-L-alanine amidase</fullName>
        <ecNumber evidence="3">3.5.1.28</ecNumber>
    </submittedName>
</protein>
<dbReference type="Proteomes" id="UP001519308">
    <property type="component" value="Unassembled WGS sequence"/>
</dbReference>
<gene>
    <name evidence="3" type="ORF">J2Z44_001110</name>
</gene>
<dbReference type="PANTHER" id="PTHR30404">
    <property type="entry name" value="N-ACETYLMURAMOYL-L-ALANINE AMIDASE"/>
    <property type="match status" value="1"/>
</dbReference>
<proteinExistence type="predicted"/>
<name>A0ABS4K3U5_9CLOT</name>
<comment type="caution">
    <text evidence="3">The sequence shown here is derived from an EMBL/GenBank/DDBJ whole genome shotgun (WGS) entry which is preliminary data.</text>
</comment>